<dbReference type="Gene3D" id="1.25.40.10">
    <property type="entry name" value="Tetratricopeptide repeat domain"/>
    <property type="match status" value="2"/>
</dbReference>
<keyword evidence="1" id="KW-0808">Transferase</keyword>
<evidence type="ECO:0000313" key="7">
    <source>
        <dbReference type="EMBL" id="OWR01687.1"/>
    </source>
</evidence>
<keyword evidence="4 5" id="KW-0067">ATP-binding</keyword>
<dbReference type="SMART" id="SM00220">
    <property type="entry name" value="S_TKc"/>
    <property type="match status" value="1"/>
</dbReference>
<dbReference type="InterPro" id="IPR000719">
    <property type="entry name" value="Prot_kinase_dom"/>
</dbReference>
<dbReference type="Gene3D" id="1.10.510.10">
    <property type="entry name" value="Transferase(Phosphotransferase) domain 1"/>
    <property type="match status" value="1"/>
</dbReference>
<dbReference type="Gene3D" id="3.30.200.20">
    <property type="entry name" value="Phosphorylase Kinase, domain 1"/>
    <property type="match status" value="1"/>
</dbReference>
<evidence type="ECO:0000256" key="1">
    <source>
        <dbReference type="ARBA" id="ARBA00022679"/>
    </source>
</evidence>
<dbReference type="PROSITE" id="PS50011">
    <property type="entry name" value="PROTEIN_KINASE_DOM"/>
    <property type="match status" value="1"/>
</dbReference>
<dbReference type="SMART" id="SM00028">
    <property type="entry name" value="TPR"/>
    <property type="match status" value="3"/>
</dbReference>
<feature type="domain" description="Protein kinase" evidence="6">
    <location>
        <begin position="80"/>
        <end position="347"/>
    </location>
</feature>
<dbReference type="InterPro" id="IPR011990">
    <property type="entry name" value="TPR-like_helical_dom_sf"/>
</dbReference>
<evidence type="ECO:0000259" key="6">
    <source>
        <dbReference type="PROSITE" id="PS50011"/>
    </source>
</evidence>
<gene>
    <name evidence="7" type="ORF">CDO81_23235</name>
</gene>
<dbReference type="PROSITE" id="PS00107">
    <property type="entry name" value="PROTEIN_KINASE_ATP"/>
    <property type="match status" value="1"/>
</dbReference>
<dbReference type="InterPro" id="IPR019734">
    <property type="entry name" value="TPR_rpt"/>
</dbReference>
<feature type="binding site" evidence="5">
    <location>
        <position position="111"/>
    </location>
    <ligand>
        <name>ATP</name>
        <dbReference type="ChEBI" id="CHEBI:30616"/>
    </ligand>
</feature>
<evidence type="ECO:0000256" key="4">
    <source>
        <dbReference type="ARBA" id="ARBA00022840"/>
    </source>
</evidence>
<dbReference type="SUPFAM" id="SSF56112">
    <property type="entry name" value="Protein kinase-like (PK-like)"/>
    <property type="match status" value="1"/>
</dbReference>
<name>A0A254N5M0_9BURK</name>
<dbReference type="AlphaFoldDB" id="A0A254N5M0"/>
<comment type="caution">
    <text evidence="7">The sequence shown here is derived from an EMBL/GenBank/DDBJ whole genome shotgun (WGS) entry which is preliminary data.</text>
</comment>
<reference evidence="7 8" key="1">
    <citation type="journal article" date="2007" name="Int. J. Syst. Evol. Microbiol.">
        <title>Description of Pelomonas aquatica sp. nov. and Pelomonas puraquae sp. nov., isolated from industrial and haemodialysis water.</title>
        <authorList>
            <person name="Gomila M."/>
            <person name="Bowien B."/>
            <person name="Falsen E."/>
            <person name="Moore E.R."/>
            <person name="Lalucat J."/>
        </authorList>
    </citation>
    <scope>NUCLEOTIDE SEQUENCE [LARGE SCALE GENOMIC DNA]</scope>
    <source>
        <strain evidence="7 8">CCUG 52769</strain>
    </source>
</reference>
<keyword evidence="8" id="KW-1185">Reference proteome</keyword>
<dbReference type="InterPro" id="IPR008271">
    <property type="entry name" value="Ser/Thr_kinase_AS"/>
</dbReference>
<protein>
    <recommendedName>
        <fullName evidence="6">Protein kinase domain-containing protein</fullName>
    </recommendedName>
</protein>
<dbReference type="EMBL" id="NISI01000013">
    <property type="protein sequence ID" value="OWR01687.1"/>
    <property type="molecule type" value="Genomic_DNA"/>
</dbReference>
<dbReference type="PANTHER" id="PTHR43289">
    <property type="entry name" value="MITOGEN-ACTIVATED PROTEIN KINASE KINASE KINASE 20-RELATED"/>
    <property type="match status" value="1"/>
</dbReference>
<dbReference type="Pfam" id="PF00069">
    <property type="entry name" value="Pkinase"/>
    <property type="match status" value="1"/>
</dbReference>
<dbReference type="PROSITE" id="PS00108">
    <property type="entry name" value="PROTEIN_KINASE_ST"/>
    <property type="match status" value="1"/>
</dbReference>
<dbReference type="InterPro" id="IPR017441">
    <property type="entry name" value="Protein_kinase_ATP_BS"/>
</dbReference>
<dbReference type="PANTHER" id="PTHR43289:SF34">
    <property type="entry name" value="SERINE_THREONINE-PROTEIN KINASE YBDM-RELATED"/>
    <property type="match status" value="1"/>
</dbReference>
<sequence>MTALSTDDLAALSTLLDDALALPAAEREAWLAALPHPHWRDALAQMLADHDALAGNGALQQLPRLTEPPPATPGERIGPWRLIEEIGRGGMGSVWRAARADGVFDREVALKLPRRSRRAPQSDAALAERLAAELRITARLEHPHIARLYDAGLDAQGRPYLAMELVAGAPIDRHVQQAGLDVPATLQLMAQVARAVAHAHARGVIHRDLKPGNVMVAADGTPRLLDFGVATLRAGPAATPTSAGLTPAHAAPEQLAGAAPNESADIYSLGVLAYELLCGELPHGKAGPRDADSLRPPSERCTDPARARALRRGTDALLMRALSPLPSHRPASAADFAAALEAEAQRLGPAGQRHRRAVALAASVLVTLGLGAGVAVVQAQRAANAVEREQAARAFVNEVFKLQSPASAAAQTPAALLARSTALIEPRFEPAAKAEMYAGLSQLLADMGAPRLAVEVSRRRLAALDESQARPTERARAWRLQAALQLDAREPDAAEASARAALALQPGDLEAEVLLLRSLIARHRFAEAAPQLAALEAHAPPASLASAWAQSLRGRLLLAENRRDEALPRLQRAVSIGLSAAGPHSLDVVALRLAAADALLGSHERRELQAQLDAALATLDQLGGAHAVRSALIAARMATARYTGYFQISAEEALATIRASRSRLAARGDALPDEVTAPLDLYEASVLSRSGDIGAALPLIERSRAALEADARTPPERLRLGHTVGEIYEALGRHDEADRYFRMALQARIDGGYARHPLTAFQYMAAATNLSAGGRSQAALALLDGAPEFPPVEGPNAANPRRFSHLVQLARARALQDGGRPKEALASLPAELIRPADNDRISLYDTQQALALRGEARCALQQSATGLADLQASLALASRTRDDPLDTDLARLHALTGACALAQGDRALARHEAELARRSFATRPWAASYRQAPLKRLDAALAARG</sequence>
<proteinExistence type="predicted"/>
<dbReference type="GO" id="GO:0005524">
    <property type="term" value="F:ATP binding"/>
    <property type="evidence" value="ECO:0007669"/>
    <property type="project" value="UniProtKB-UniRule"/>
</dbReference>
<keyword evidence="2 5" id="KW-0547">Nucleotide-binding</keyword>
<dbReference type="RefSeq" id="WP_088485642.1">
    <property type="nucleotide sequence ID" value="NZ_NISI01000013.1"/>
</dbReference>
<dbReference type="CDD" id="cd14014">
    <property type="entry name" value="STKc_PknB_like"/>
    <property type="match status" value="1"/>
</dbReference>
<evidence type="ECO:0000313" key="8">
    <source>
        <dbReference type="Proteomes" id="UP000197446"/>
    </source>
</evidence>
<keyword evidence="3" id="KW-0418">Kinase</keyword>
<dbReference type="InterPro" id="IPR011009">
    <property type="entry name" value="Kinase-like_dom_sf"/>
</dbReference>
<dbReference type="GO" id="GO:0004674">
    <property type="term" value="F:protein serine/threonine kinase activity"/>
    <property type="evidence" value="ECO:0007669"/>
    <property type="project" value="TreeGrafter"/>
</dbReference>
<evidence type="ECO:0000256" key="5">
    <source>
        <dbReference type="PROSITE-ProRule" id="PRU10141"/>
    </source>
</evidence>
<organism evidence="7 8">
    <name type="scientific">Roseateles puraquae</name>
    <dbReference type="NCBI Taxonomy" id="431059"/>
    <lineage>
        <taxon>Bacteria</taxon>
        <taxon>Pseudomonadati</taxon>
        <taxon>Pseudomonadota</taxon>
        <taxon>Betaproteobacteria</taxon>
        <taxon>Burkholderiales</taxon>
        <taxon>Sphaerotilaceae</taxon>
        <taxon>Roseateles</taxon>
    </lineage>
</organism>
<dbReference type="Proteomes" id="UP000197446">
    <property type="component" value="Unassembled WGS sequence"/>
</dbReference>
<dbReference type="SUPFAM" id="SSF48452">
    <property type="entry name" value="TPR-like"/>
    <property type="match status" value="2"/>
</dbReference>
<accession>A0A254N5M0</accession>
<evidence type="ECO:0000256" key="3">
    <source>
        <dbReference type="ARBA" id="ARBA00022777"/>
    </source>
</evidence>
<dbReference type="OrthoDB" id="9801841at2"/>
<evidence type="ECO:0000256" key="2">
    <source>
        <dbReference type="ARBA" id="ARBA00022741"/>
    </source>
</evidence>